<gene>
    <name evidence="1" type="ORF">SI8410_02002347</name>
</gene>
<dbReference type="AlphaFoldDB" id="A0A7I8K1Z6"/>
<accession>A0A7I8K1Z6</accession>
<reference evidence="1" key="1">
    <citation type="submission" date="2020-02" db="EMBL/GenBank/DDBJ databases">
        <authorList>
            <person name="Scholz U."/>
            <person name="Mascher M."/>
            <person name="Fiebig A."/>
        </authorList>
    </citation>
    <scope>NUCLEOTIDE SEQUENCE</scope>
</reference>
<dbReference type="Proteomes" id="UP000663760">
    <property type="component" value="Chromosome 2"/>
</dbReference>
<evidence type="ECO:0000313" key="2">
    <source>
        <dbReference type="Proteomes" id="UP000663760"/>
    </source>
</evidence>
<name>A0A7I8K1Z6_SPIIN</name>
<dbReference type="EMBL" id="LR746265">
    <property type="protein sequence ID" value="CAA7390941.1"/>
    <property type="molecule type" value="Genomic_DNA"/>
</dbReference>
<protein>
    <submittedName>
        <fullName evidence="1">Uncharacterized protein</fullName>
    </submittedName>
</protein>
<proteinExistence type="predicted"/>
<evidence type="ECO:0000313" key="1">
    <source>
        <dbReference type="EMBL" id="CAA7390941.1"/>
    </source>
</evidence>
<organism evidence="1 2">
    <name type="scientific">Spirodela intermedia</name>
    <name type="common">Intermediate duckweed</name>
    <dbReference type="NCBI Taxonomy" id="51605"/>
    <lineage>
        <taxon>Eukaryota</taxon>
        <taxon>Viridiplantae</taxon>
        <taxon>Streptophyta</taxon>
        <taxon>Embryophyta</taxon>
        <taxon>Tracheophyta</taxon>
        <taxon>Spermatophyta</taxon>
        <taxon>Magnoliopsida</taxon>
        <taxon>Liliopsida</taxon>
        <taxon>Araceae</taxon>
        <taxon>Lemnoideae</taxon>
        <taxon>Spirodela</taxon>
    </lineage>
</organism>
<sequence>MNRFLLDEKAKVKIEVVYVQRVKFSPQTSSCRRQILPKFAFLLHSQNFHFSIGGTWGRKKEREGWGFSRFWHSRPLTGQC</sequence>
<keyword evidence="2" id="KW-1185">Reference proteome</keyword>
<dbReference type="OrthoDB" id="1934314at2759"/>